<evidence type="ECO:0000256" key="5">
    <source>
        <dbReference type="RuleBase" id="RU003718"/>
    </source>
</evidence>
<gene>
    <name evidence="7" type="ORF">MENT_LOCUS23013</name>
</gene>
<proteinExistence type="inferred from homology"/>
<dbReference type="Gene3D" id="3.40.50.2000">
    <property type="entry name" value="Glycogen Phosphorylase B"/>
    <property type="match status" value="1"/>
</dbReference>
<organism evidence="7 8">
    <name type="scientific">Meloidogyne enterolobii</name>
    <name type="common">Root-knot nematode worm</name>
    <name type="synonym">Meloidogyne mayaguensis</name>
    <dbReference type="NCBI Taxonomy" id="390850"/>
    <lineage>
        <taxon>Eukaryota</taxon>
        <taxon>Metazoa</taxon>
        <taxon>Ecdysozoa</taxon>
        <taxon>Nematoda</taxon>
        <taxon>Chromadorea</taxon>
        <taxon>Rhabditida</taxon>
        <taxon>Tylenchina</taxon>
        <taxon>Tylenchomorpha</taxon>
        <taxon>Tylenchoidea</taxon>
        <taxon>Meloidogynidae</taxon>
        <taxon>Meloidogyninae</taxon>
        <taxon>Meloidogyne</taxon>
    </lineage>
</organism>
<name>A0A6V7VAS9_MELEN</name>
<evidence type="ECO:0000256" key="3">
    <source>
        <dbReference type="ARBA" id="ARBA00022679"/>
    </source>
</evidence>
<dbReference type="EC" id="2.4.1.17" evidence="6"/>
<evidence type="ECO:0000313" key="7">
    <source>
        <dbReference type="EMBL" id="CAD2171518.1"/>
    </source>
</evidence>
<dbReference type="AlphaFoldDB" id="A0A6V7VAS9"/>
<dbReference type="GO" id="GO:0015020">
    <property type="term" value="F:glucuronosyltransferase activity"/>
    <property type="evidence" value="ECO:0007669"/>
    <property type="project" value="UniProtKB-EC"/>
</dbReference>
<sequence>MVVFTKKNKEAINLDPNPNLKIIKIPIEDNLMHRTVDFYVRNYTEIFKNKNKNTKYILQQNYAFGIAEFTEMAGAFAMFEDLGIENTFNIYASIFLPSHFQFLDFNILKHIEGGNVIPEFDFAKPGDWIEEGGISYFNPERFGENLEAYKKGMDYDRIYYENTSIALTGAMKRENNDQYLKDLFGKIKYHFVNQNKFANFEAFPELLNIIYIGGILVEENEKINITTAKNYGELPLVLVSFGTVKQGGIVAAVDIQIMVDAFREECAPAIKDNIEITNDFLQQPEILFHPNTRLFISHCGQNSLTEAIYAGVPLICIPHSGDQFYNSSLVEHLGIGKYLLLKFKDERGNNQRNGNFQNDFSEALNEMLNNFDKYFHAIHQLRMKILNDYNNVGAKKTFLDTISKAIGD</sequence>
<keyword evidence="2 5" id="KW-0328">Glycosyltransferase</keyword>
<dbReference type="PANTHER" id="PTHR48043:SF145">
    <property type="entry name" value="FI06409P-RELATED"/>
    <property type="match status" value="1"/>
</dbReference>
<dbReference type="PROSITE" id="PS00375">
    <property type="entry name" value="UDPGT"/>
    <property type="match status" value="1"/>
</dbReference>
<dbReference type="GO" id="GO:0016020">
    <property type="term" value="C:membrane"/>
    <property type="evidence" value="ECO:0007669"/>
    <property type="project" value="UniProtKB-SubCell"/>
</dbReference>
<comment type="catalytic activity">
    <reaction evidence="4 6">
        <text>glucuronate acceptor + UDP-alpha-D-glucuronate = acceptor beta-D-glucuronoside + UDP + H(+)</text>
        <dbReference type="Rhea" id="RHEA:21032"/>
        <dbReference type="ChEBI" id="CHEBI:15378"/>
        <dbReference type="ChEBI" id="CHEBI:58052"/>
        <dbReference type="ChEBI" id="CHEBI:58223"/>
        <dbReference type="ChEBI" id="CHEBI:132367"/>
        <dbReference type="ChEBI" id="CHEBI:132368"/>
        <dbReference type="EC" id="2.4.1.17"/>
    </reaction>
</comment>
<evidence type="ECO:0000256" key="2">
    <source>
        <dbReference type="ARBA" id="ARBA00022676"/>
    </source>
</evidence>
<dbReference type="SUPFAM" id="SSF53756">
    <property type="entry name" value="UDP-Glycosyltransferase/glycogen phosphorylase"/>
    <property type="match status" value="1"/>
</dbReference>
<dbReference type="EMBL" id="CAJEWN010000185">
    <property type="protein sequence ID" value="CAD2171518.1"/>
    <property type="molecule type" value="Genomic_DNA"/>
</dbReference>
<protein>
    <recommendedName>
        <fullName evidence="6">UDP-glucuronosyltransferase</fullName>
        <ecNumber evidence="6">2.4.1.17</ecNumber>
    </recommendedName>
</protein>
<dbReference type="InterPro" id="IPR002213">
    <property type="entry name" value="UDP_glucos_trans"/>
</dbReference>
<comment type="subcellular location">
    <subcellularLocation>
        <location evidence="6">Membrane</location>
        <topology evidence="6">Single-pass membrane protein</topology>
    </subcellularLocation>
</comment>
<dbReference type="PANTHER" id="PTHR48043">
    <property type="entry name" value="EG:EG0003.4 PROTEIN-RELATED"/>
    <property type="match status" value="1"/>
</dbReference>
<dbReference type="Proteomes" id="UP000580250">
    <property type="component" value="Unassembled WGS sequence"/>
</dbReference>
<reference evidence="7 8" key="1">
    <citation type="submission" date="2020-08" db="EMBL/GenBank/DDBJ databases">
        <authorList>
            <person name="Koutsovoulos G."/>
            <person name="Danchin GJ E."/>
        </authorList>
    </citation>
    <scope>NUCLEOTIDE SEQUENCE [LARGE SCALE GENOMIC DNA]</scope>
</reference>
<evidence type="ECO:0000313" key="8">
    <source>
        <dbReference type="Proteomes" id="UP000580250"/>
    </source>
</evidence>
<comment type="similarity">
    <text evidence="1 5">Belongs to the UDP-glycosyltransferase family.</text>
</comment>
<dbReference type="OrthoDB" id="5835829at2759"/>
<dbReference type="InterPro" id="IPR035595">
    <property type="entry name" value="UDP_glycos_trans_CS"/>
</dbReference>
<evidence type="ECO:0000256" key="4">
    <source>
        <dbReference type="ARBA" id="ARBA00047475"/>
    </source>
</evidence>
<evidence type="ECO:0000256" key="6">
    <source>
        <dbReference type="RuleBase" id="RU362059"/>
    </source>
</evidence>
<accession>A0A6V7VAS9</accession>
<dbReference type="InterPro" id="IPR050271">
    <property type="entry name" value="UDP-glycosyltransferase"/>
</dbReference>
<evidence type="ECO:0000256" key="1">
    <source>
        <dbReference type="ARBA" id="ARBA00009995"/>
    </source>
</evidence>
<dbReference type="Pfam" id="PF00201">
    <property type="entry name" value="UDPGT"/>
    <property type="match status" value="1"/>
</dbReference>
<keyword evidence="3 5" id="KW-0808">Transferase</keyword>
<comment type="caution">
    <text evidence="7">The sequence shown here is derived from an EMBL/GenBank/DDBJ whole genome shotgun (WGS) entry which is preliminary data.</text>
</comment>